<proteinExistence type="predicted"/>
<dbReference type="EMBL" id="CP094532">
    <property type="protein sequence ID" value="UOE40200.1"/>
    <property type="molecule type" value="Genomic_DNA"/>
</dbReference>
<keyword evidence="1" id="KW-0472">Membrane</keyword>
<evidence type="ECO:0000313" key="2">
    <source>
        <dbReference type="EMBL" id="UOE40200.1"/>
    </source>
</evidence>
<keyword evidence="3" id="KW-1185">Reference proteome</keyword>
<organism evidence="2 3">
    <name type="scientific">Chryseobacterium suipulveris</name>
    <dbReference type="NCBI Taxonomy" id="2929800"/>
    <lineage>
        <taxon>Bacteria</taxon>
        <taxon>Pseudomonadati</taxon>
        <taxon>Bacteroidota</taxon>
        <taxon>Flavobacteriia</taxon>
        <taxon>Flavobacteriales</taxon>
        <taxon>Weeksellaceae</taxon>
        <taxon>Chryseobacterium group</taxon>
        <taxon>Chryseobacterium</taxon>
    </lineage>
</organism>
<evidence type="ECO:0000313" key="3">
    <source>
        <dbReference type="Proteomes" id="UP000831460"/>
    </source>
</evidence>
<feature type="transmembrane region" description="Helical" evidence="1">
    <location>
        <begin position="48"/>
        <end position="65"/>
    </location>
</feature>
<feature type="transmembrane region" description="Helical" evidence="1">
    <location>
        <begin position="72"/>
        <end position="91"/>
    </location>
</feature>
<protein>
    <recommendedName>
        <fullName evidence="4">FUSC family protein</fullName>
    </recommendedName>
</protein>
<evidence type="ECO:0008006" key="4">
    <source>
        <dbReference type="Google" id="ProtNLM"/>
    </source>
</evidence>
<sequence>MMKYHKLNHHLKSFVEIRETERLWHFPFLAGLCVGLCLFVGWFFDKPAFGNITSIGALTILYFTHSSLEKRMIHLVACAFGMTFSFMFGLVFSFNPWFSAISLAFITFLAHLITAFCFC</sequence>
<dbReference type="Proteomes" id="UP000831460">
    <property type="component" value="Chromosome"/>
</dbReference>
<gene>
    <name evidence="2" type="ORF">MTP09_09765</name>
</gene>
<dbReference type="RefSeq" id="WP_243548226.1">
    <property type="nucleotide sequence ID" value="NZ_CP094532.1"/>
</dbReference>
<evidence type="ECO:0000256" key="1">
    <source>
        <dbReference type="SAM" id="Phobius"/>
    </source>
</evidence>
<feature type="transmembrane region" description="Helical" evidence="1">
    <location>
        <begin position="97"/>
        <end position="118"/>
    </location>
</feature>
<feature type="transmembrane region" description="Helical" evidence="1">
    <location>
        <begin position="23"/>
        <end position="42"/>
    </location>
</feature>
<name>A0ABY4BM64_9FLAO</name>
<reference evidence="2 3" key="1">
    <citation type="submission" date="2022-03" db="EMBL/GenBank/DDBJ databases">
        <title>Chryseobacterium sp. isolated from particulate matters in swine house.</title>
        <authorList>
            <person name="Won M."/>
            <person name="Kim S.-J."/>
            <person name="Kwon S.-W."/>
        </authorList>
    </citation>
    <scope>NUCLEOTIDE SEQUENCE [LARGE SCALE GENOMIC DNA]</scope>
    <source>
        <strain evidence="2 3">SC2-2</strain>
    </source>
</reference>
<keyword evidence="1" id="KW-1133">Transmembrane helix</keyword>
<accession>A0ABY4BM64</accession>
<keyword evidence="1" id="KW-0812">Transmembrane</keyword>